<organism evidence="20 21">
    <name type="scientific">Aquimixticola soesokkakensis</name>
    <dbReference type="NCBI Taxonomy" id="1519096"/>
    <lineage>
        <taxon>Bacteria</taxon>
        <taxon>Pseudomonadati</taxon>
        <taxon>Pseudomonadota</taxon>
        <taxon>Alphaproteobacteria</taxon>
        <taxon>Rhodobacterales</taxon>
        <taxon>Paracoccaceae</taxon>
        <taxon>Aquimixticola</taxon>
    </lineage>
</organism>
<evidence type="ECO:0000256" key="9">
    <source>
        <dbReference type="ARBA" id="ARBA00022516"/>
    </source>
</evidence>
<dbReference type="PROSITE" id="PS01315">
    <property type="entry name" value="CDS"/>
    <property type="match status" value="1"/>
</dbReference>
<dbReference type="AlphaFoldDB" id="A0A1Y5SGW6"/>
<evidence type="ECO:0000256" key="2">
    <source>
        <dbReference type="ARBA" id="ARBA00004651"/>
    </source>
</evidence>
<comment type="pathway">
    <text evidence="3 18">Phospholipid metabolism; CDP-diacylglycerol biosynthesis; CDP-diacylglycerol from sn-glycerol 3-phosphate: step 3/3.</text>
</comment>
<evidence type="ECO:0000313" key="20">
    <source>
        <dbReference type="EMBL" id="SLN39842.1"/>
    </source>
</evidence>
<evidence type="ECO:0000256" key="15">
    <source>
        <dbReference type="ARBA" id="ARBA00023136"/>
    </source>
</evidence>
<keyword evidence="17" id="KW-1208">Phospholipid metabolism</keyword>
<feature type="transmembrane region" description="Helical" evidence="19">
    <location>
        <begin position="68"/>
        <end position="89"/>
    </location>
</feature>
<keyword evidence="8" id="KW-1003">Cell membrane</keyword>
<evidence type="ECO:0000256" key="5">
    <source>
        <dbReference type="ARBA" id="ARBA00010185"/>
    </source>
</evidence>
<dbReference type="InterPro" id="IPR000374">
    <property type="entry name" value="PC_trans"/>
</dbReference>
<keyword evidence="12 18" id="KW-0548">Nucleotidyltransferase</keyword>
<accession>A0A1Y5SGW6</accession>
<sequence>MASKLREKWGDLGVRVTTGVALGLVGLAAIAAGPRVFSVLVLVCGCIMIGELAVMLRAGLERKRDWGIAIGYGALIILGSQGLVALALDGGRAELVFYIGLVVVTDVMGYFVGRAVGGPKFWPSLSPKKTWSGAIGGWVGAAVLAVLCHGGLAAVTMPLMVFVALSVAISFASQMGDIAESAIKRHAGVKDASNILPGHGGVMDRFDGLVGVGALYYLLHLIDGVL</sequence>
<name>A0A1Y5SGW6_9RHOB</name>
<keyword evidence="11 18" id="KW-0812">Transmembrane</keyword>
<feature type="transmembrane region" description="Helical" evidence="19">
    <location>
        <begin position="37"/>
        <end position="56"/>
    </location>
</feature>
<evidence type="ECO:0000256" key="19">
    <source>
        <dbReference type="SAM" id="Phobius"/>
    </source>
</evidence>
<dbReference type="UniPathway" id="UPA00557">
    <property type="reaction ID" value="UER00614"/>
</dbReference>
<evidence type="ECO:0000256" key="4">
    <source>
        <dbReference type="ARBA" id="ARBA00005189"/>
    </source>
</evidence>
<dbReference type="GO" id="GO:0004605">
    <property type="term" value="F:phosphatidate cytidylyltransferase activity"/>
    <property type="evidence" value="ECO:0007669"/>
    <property type="project" value="UniProtKB-EC"/>
</dbReference>
<evidence type="ECO:0000256" key="18">
    <source>
        <dbReference type="RuleBase" id="RU003938"/>
    </source>
</evidence>
<feature type="transmembrane region" description="Helical" evidence="19">
    <location>
        <begin position="12"/>
        <end position="31"/>
    </location>
</feature>
<evidence type="ECO:0000256" key="12">
    <source>
        <dbReference type="ARBA" id="ARBA00022695"/>
    </source>
</evidence>
<comment type="catalytic activity">
    <reaction evidence="1 18">
        <text>a 1,2-diacyl-sn-glycero-3-phosphate + CTP + H(+) = a CDP-1,2-diacyl-sn-glycerol + diphosphate</text>
        <dbReference type="Rhea" id="RHEA:16229"/>
        <dbReference type="ChEBI" id="CHEBI:15378"/>
        <dbReference type="ChEBI" id="CHEBI:33019"/>
        <dbReference type="ChEBI" id="CHEBI:37563"/>
        <dbReference type="ChEBI" id="CHEBI:58332"/>
        <dbReference type="ChEBI" id="CHEBI:58608"/>
        <dbReference type="EC" id="2.7.7.41"/>
    </reaction>
</comment>
<comment type="similarity">
    <text evidence="5 18">Belongs to the CDS family.</text>
</comment>
<dbReference type="EMBL" id="FWFS01000005">
    <property type="protein sequence ID" value="SLN39842.1"/>
    <property type="molecule type" value="Genomic_DNA"/>
</dbReference>
<evidence type="ECO:0000256" key="16">
    <source>
        <dbReference type="ARBA" id="ARBA00023209"/>
    </source>
</evidence>
<gene>
    <name evidence="20" type="primary">cdsA</name>
    <name evidence="20" type="ORF">AQS8620_01494</name>
</gene>
<evidence type="ECO:0000256" key="1">
    <source>
        <dbReference type="ARBA" id="ARBA00001698"/>
    </source>
</evidence>
<comment type="pathway">
    <text evidence="4">Lipid metabolism.</text>
</comment>
<dbReference type="PANTHER" id="PTHR46382">
    <property type="entry name" value="PHOSPHATIDATE CYTIDYLYLTRANSFERASE"/>
    <property type="match status" value="1"/>
</dbReference>
<evidence type="ECO:0000256" key="13">
    <source>
        <dbReference type="ARBA" id="ARBA00022989"/>
    </source>
</evidence>
<evidence type="ECO:0000256" key="7">
    <source>
        <dbReference type="ARBA" id="ARBA00019373"/>
    </source>
</evidence>
<dbReference type="Proteomes" id="UP000193862">
    <property type="component" value="Unassembled WGS sequence"/>
</dbReference>
<dbReference type="GO" id="GO:0016024">
    <property type="term" value="P:CDP-diacylglycerol biosynthetic process"/>
    <property type="evidence" value="ECO:0007669"/>
    <property type="project" value="UniProtKB-UniPathway"/>
</dbReference>
<evidence type="ECO:0000256" key="6">
    <source>
        <dbReference type="ARBA" id="ARBA00012487"/>
    </source>
</evidence>
<dbReference type="OrthoDB" id="9799199at2"/>
<keyword evidence="10 18" id="KW-0808">Transferase</keyword>
<keyword evidence="14" id="KW-0443">Lipid metabolism</keyword>
<keyword evidence="16" id="KW-0594">Phospholipid biosynthesis</keyword>
<keyword evidence="15 19" id="KW-0472">Membrane</keyword>
<dbReference type="GO" id="GO:0005886">
    <property type="term" value="C:plasma membrane"/>
    <property type="evidence" value="ECO:0007669"/>
    <property type="project" value="UniProtKB-SubCell"/>
</dbReference>
<evidence type="ECO:0000256" key="8">
    <source>
        <dbReference type="ARBA" id="ARBA00022475"/>
    </source>
</evidence>
<evidence type="ECO:0000256" key="14">
    <source>
        <dbReference type="ARBA" id="ARBA00023098"/>
    </source>
</evidence>
<comment type="subcellular location">
    <subcellularLocation>
        <location evidence="2">Cell membrane</location>
        <topology evidence="2">Multi-pass membrane protein</topology>
    </subcellularLocation>
</comment>
<dbReference type="PANTHER" id="PTHR46382:SF1">
    <property type="entry name" value="PHOSPHATIDATE CYTIDYLYLTRANSFERASE"/>
    <property type="match status" value="1"/>
</dbReference>
<protein>
    <recommendedName>
        <fullName evidence="7 18">Phosphatidate cytidylyltransferase</fullName>
        <ecNumber evidence="6 18">2.7.7.41</ecNumber>
    </recommendedName>
</protein>
<evidence type="ECO:0000256" key="3">
    <source>
        <dbReference type="ARBA" id="ARBA00005119"/>
    </source>
</evidence>
<keyword evidence="9" id="KW-0444">Lipid biosynthesis</keyword>
<evidence type="ECO:0000256" key="10">
    <source>
        <dbReference type="ARBA" id="ARBA00022679"/>
    </source>
</evidence>
<reference evidence="20 21" key="1">
    <citation type="submission" date="2017-03" db="EMBL/GenBank/DDBJ databases">
        <authorList>
            <person name="Afonso C.L."/>
            <person name="Miller P.J."/>
            <person name="Scott M.A."/>
            <person name="Spackman E."/>
            <person name="Goraichik I."/>
            <person name="Dimitrov K.M."/>
            <person name="Suarez D.L."/>
            <person name="Swayne D.E."/>
        </authorList>
    </citation>
    <scope>NUCLEOTIDE SEQUENCE [LARGE SCALE GENOMIC DNA]</scope>
    <source>
        <strain evidence="20 21">CECT 8620</strain>
    </source>
</reference>
<feature type="transmembrane region" description="Helical" evidence="19">
    <location>
        <begin position="95"/>
        <end position="113"/>
    </location>
</feature>
<dbReference type="EC" id="2.7.7.41" evidence="6 18"/>
<evidence type="ECO:0000256" key="17">
    <source>
        <dbReference type="ARBA" id="ARBA00023264"/>
    </source>
</evidence>
<keyword evidence="21" id="KW-1185">Reference proteome</keyword>
<evidence type="ECO:0000256" key="11">
    <source>
        <dbReference type="ARBA" id="ARBA00022692"/>
    </source>
</evidence>
<dbReference type="RefSeq" id="WP_085836220.1">
    <property type="nucleotide sequence ID" value="NZ_FWFS01000005.1"/>
</dbReference>
<evidence type="ECO:0000313" key="21">
    <source>
        <dbReference type="Proteomes" id="UP000193862"/>
    </source>
</evidence>
<proteinExistence type="inferred from homology"/>
<dbReference type="Pfam" id="PF01148">
    <property type="entry name" value="CTP_transf_1"/>
    <property type="match status" value="1"/>
</dbReference>
<feature type="transmembrane region" description="Helical" evidence="19">
    <location>
        <begin position="134"/>
        <end position="153"/>
    </location>
</feature>
<keyword evidence="13 19" id="KW-1133">Transmembrane helix</keyword>